<gene>
    <name evidence="4" type="ORF">C9374_014420</name>
</gene>
<evidence type="ECO:0000256" key="2">
    <source>
        <dbReference type="ARBA" id="ARBA00022737"/>
    </source>
</evidence>
<name>A0AA88KMJ8_NAELO</name>
<feature type="compositionally biased region" description="Low complexity" evidence="3">
    <location>
        <begin position="1"/>
        <end position="37"/>
    </location>
</feature>
<feature type="region of interest" description="Disordered" evidence="3">
    <location>
        <begin position="611"/>
        <end position="638"/>
    </location>
</feature>
<sequence length="638" mass="71965">MTERSASSLSKVSTTTSKSTNSKVSTSNNNNATATNSRPNSRIDGDGEVLSSEEKQAGQVISTETNQDESSPTIPNERSGDTFSAWKAFLSKLRSSVLVDYAEEKNRVAFRNQFFQHVKEVYKKLNLQEEDIIPRLEKIDNEGNWSSNAAHAIKADLFGSIEYNIKKQLEANKALREPKPIDELLFNVATTVSRDFTLSSICSKYFHDINLSSCKITEIDSEFVNYCKFLEVLSLSFNKLTSIRCLPQNLYGLTAYSNSISKIVPLKTFANIVHLGLGYNRLNNLAFVENCPYLASLDVSFNDLTSLEQSLQSLTKVPSLKTLNLQGNCFCLLEHYRGAVFSSLPKIETLDNESFSEESRKRYMDLFHGFSGDKKTKLVVTLSSLTGVNFDDEIKLIEDEITSTNDSKNGKKTPIKRIPSASKKKAPNAKKPSETTFFKSIYYVVRFSWPKEDDKDEISFIESNPVYLPDPDPKTNSKIVSIDFKDSFEFLISEKSLGVKHHIEKPLSFYIYRIVANIQDDDDSNKIELSRDLLGILFANFNEFWEKGFSLPVPIPEDDDSAKSGDELKALMKNSLEERHNLQNDVSTSSCSGLTMGVSITQPSEIWDNYEKDWKDPKKRKQALKTANANNKKPPSRK</sequence>
<feature type="compositionally biased region" description="Polar residues" evidence="3">
    <location>
        <begin position="625"/>
        <end position="638"/>
    </location>
</feature>
<reference evidence="4 5" key="1">
    <citation type="journal article" date="2018" name="BMC Genomics">
        <title>The genome of Naegleria lovaniensis, the basis for a comparative approach to unravel pathogenicity factors of the human pathogenic amoeba N. fowleri.</title>
        <authorList>
            <person name="Liechti N."/>
            <person name="Schurch N."/>
            <person name="Bruggmann R."/>
            <person name="Wittwer M."/>
        </authorList>
    </citation>
    <scope>NUCLEOTIDE SEQUENCE [LARGE SCALE GENOMIC DNA]</scope>
    <source>
        <strain evidence="4 5">ATCC 30569</strain>
    </source>
</reference>
<evidence type="ECO:0000256" key="3">
    <source>
        <dbReference type="SAM" id="MobiDB-lite"/>
    </source>
</evidence>
<dbReference type="Gene3D" id="3.80.10.10">
    <property type="entry name" value="Ribonuclease Inhibitor"/>
    <property type="match status" value="2"/>
</dbReference>
<dbReference type="GO" id="GO:0005737">
    <property type="term" value="C:cytoplasm"/>
    <property type="evidence" value="ECO:0007669"/>
    <property type="project" value="TreeGrafter"/>
</dbReference>
<dbReference type="EMBL" id="PYSW02000008">
    <property type="protein sequence ID" value="KAG2389020.1"/>
    <property type="molecule type" value="Genomic_DNA"/>
</dbReference>
<dbReference type="PANTHER" id="PTHR15454:SF19">
    <property type="entry name" value="LEUCINE-RICH REPEAT-CONTAINING PROTEIN 51"/>
    <property type="match status" value="1"/>
</dbReference>
<evidence type="ECO:0000256" key="1">
    <source>
        <dbReference type="ARBA" id="ARBA00022614"/>
    </source>
</evidence>
<keyword evidence="5" id="KW-1185">Reference proteome</keyword>
<dbReference type="InterPro" id="IPR032675">
    <property type="entry name" value="LRR_dom_sf"/>
</dbReference>
<dbReference type="InterPro" id="IPR001611">
    <property type="entry name" value="Leu-rich_rpt"/>
</dbReference>
<dbReference type="SUPFAM" id="SSF52075">
    <property type="entry name" value="Outer arm dynein light chain 1"/>
    <property type="match status" value="1"/>
</dbReference>
<feature type="compositionally biased region" description="Polar residues" evidence="3">
    <location>
        <begin position="59"/>
        <end position="76"/>
    </location>
</feature>
<evidence type="ECO:0000313" key="5">
    <source>
        <dbReference type="Proteomes" id="UP000816034"/>
    </source>
</evidence>
<dbReference type="PROSITE" id="PS51450">
    <property type="entry name" value="LRR"/>
    <property type="match status" value="1"/>
</dbReference>
<dbReference type="AlphaFoldDB" id="A0AA88KMJ8"/>
<organism evidence="4 5">
    <name type="scientific">Naegleria lovaniensis</name>
    <name type="common">Amoeba</name>
    <dbReference type="NCBI Taxonomy" id="51637"/>
    <lineage>
        <taxon>Eukaryota</taxon>
        <taxon>Discoba</taxon>
        <taxon>Heterolobosea</taxon>
        <taxon>Tetramitia</taxon>
        <taxon>Eutetramitia</taxon>
        <taxon>Vahlkampfiidae</taxon>
        <taxon>Naegleria</taxon>
    </lineage>
</organism>
<protein>
    <submittedName>
        <fullName evidence="4">Uncharacterized protein</fullName>
    </submittedName>
</protein>
<dbReference type="RefSeq" id="XP_044553012.1">
    <property type="nucleotide sequence ID" value="XM_044690406.1"/>
</dbReference>
<dbReference type="PANTHER" id="PTHR15454">
    <property type="entry name" value="NISCHARIN RELATED"/>
    <property type="match status" value="1"/>
</dbReference>
<accession>A0AA88KMJ8</accession>
<feature type="region of interest" description="Disordered" evidence="3">
    <location>
        <begin position="1"/>
        <end position="79"/>
    </location>
</feature>
<comment type="caution">
    <text evidence="4">The sequence shown here is derived from an EMBL/GenBank/DDBJ whole genome shotgun (WGS) entry which is preliminary data.</text>
</comment>
<dbReference type="Proteomes" id="UP000816034">
    <property type="component" value="Unassembled WGS sequence"/>
</dbReference>
<evidence type="ECO:0000313" key="4">
    <source>
        <dbReference type="EMBL" id="KAG2389020.1"/>
    </source>
</evidence>
<keyword evidence="2" id="KW-0677">Repeat</keyword>
<proteinExistence type="predicted"/>
<feature type="region of interest" description="Disordered" evidence="3">
    <location>
        <begin position="405"/>
        <end position="431"/>
    </location>
</feature>
<keyword evidence="1" id="KW-0433">Leucine-rich repeat</keyword>
<dbReference type="GeneID" id="68106873"/>